<dbReference type="Proteomes" id="UP001152320">
    <property type="component" value="Chromosome 9"/>
</dbReference>
<evidence type="ECO:0000259" key="9">
    <source>
        <dbReference type="PROSITE" id="PS50217"/>
    </source>
</evidence>
<dbReference type="SUPFAM" id="SSF57959">
    <property type="entry name" value="Leucine zipper domain"/>
    <property type="match status" value="1"/>
</dbReference>
<name>A0A9Q1BZ20_HOLLE</name>
<reference evidence="10" key="1">
    <citation type="submission" date="2021-10" db="EMBL/GenBank/DDBJ databases">
        <title>Tropical sea cucumber genome reveals ecological adaptation and Cuvierian tubules defense mechanism.</title>
        <authorList>
            <person name="Chen T."/>
        </authorList>
    </citation>
    <scope>NUCLEOTIDE SEQUENCE</scope>
    <source>
        <strain evidence="10">Nanhai2018</strain>
        <tissue evidence="10">Muscle</tissue>
    </source>
</reference>
<dbReference type="GO" id="GO:0000978">
    <property type="term" value="F:RNA polymerase II cis-regulatory region sequence-specific DNA binding"/>
    <property type="evidence" value="ECO:0007669"/>
    <property type="project" value="TreeGrafter"/>
</dbReference>
<feature type="region of interest" description="Disordered" evidence="8">
    <location>
        <begin position="49"/>
        <end position="80"/>
    </location>
</feature>
<dbReference type="Pfam" id="PF07716">
    <property type="entry name" value="bZIP_2"/>
    <property type="match status" value="1"/>
</dbReference>
<keyword evidence="5" id="KW-0804">Transcription</keyword>
<dbReference type="InterPro" id="IPR046347">
    <property type="entry name" value="bZIP_sf"/>
</dbReference>
<dbReference type="PANTHER" id="PTHR11988:SF27">
    <property type="entry name" value="GH27708P"/>
    <property type="match status" value="1"/>
</dbReference>
<comment type="similarity">
    <text evidence="2">Belongs to the bZIP family. NFIL3 subfamily.</text>
</comment>
<dbReference type="InterPro" id="IPR004827">
    <property type="entry name" value="bZIP"/>
</dbReference>
<dbReference type="Gene3D" id="1.20.5.170">
    <property type="match status" value="1"/>
</dbReference>
<evidence type="ECO:0000256" key="2">
    <source>
        <dbReference type="ARBA" id="ARBA00006079"/>
    </source>
</evidence>
<dbReference type="OrthoDB" id="6022300at2759"/>
<keyword evidence="4" id="KW-0238">DNA-binding</keyword>
<proteinExistence type="inferred from homology"/>
<dbReference type="CDD" id="cd14695">
    <property type="entry name" value="bZIP_HLF"/>
    <property type="match status" value="1"/>
</dbReference>
<feature type="compositionally biased region" description="Polar residues" evidence="8">
    <location>
        <begin position="213"/>
        <end position="234"/>
    </location>
</feature>
<evidence type="ECO:0000256" key="3">
    <source>
        <dbReference type="ARBA" id="ARBA00023015"/>
    </source>
</evidence>
<evidence type="ECO:0000256" key="1">
    <source>
        <dbReference type="ARBA" id="ARBA00004123"/>
    </source>
</evidence>
<keyword evidence="6" id="KW-0539">Nucleus</keyword>
<dbReference type="FunFam" id="1.20.5.170:FF:000025">
    <property type="entry name" value="nuclear factor interleukin-3-regulated protein-like"/>
    <property type="match status" value="1"/>
</dbReference>
<protein>
    <submittedName>
        <fullName evidence="10">Thyrotroph embryonic factor</fullName>
    </submittedName>
</protein>
<dbReference type="PANTHER" id="PTHR11988">
    <property type="entry name" value="THYROTROPH EMBRYONIC FACTOR RELATED"/>
    <property type="match status" value="1"/>
</dbReference>
<comment type="caution">
    <text evidence="10">The sequence shown here is derived from an EMBL/GenBank/DDBJ whole genome shotgun (WGS) entry which is preliminary data.</text>
</comment>
<keyword evidence="11" id="KW-1185">Reference proteome</keyword>
<keyword evidence="7" id="KW-0175">Coiled coil</keyword>
<dbReference type="EMBL" id="JAIZAY010000009">
    <property type="protein sequence ID" value="KAJ8035522.1"/>
    <property type="molecule type" value="Genomic_DNA"/>
</dbReference>
<evidence type="ECO:0000313" key="11">
    <source>
        <dbReference type="Proteomes" id="UP001152320"/>
    </source>
</evidence>
<evidence type="ECO:0000313" key="10">
    <source>
        <dbReference type="EMBL" id="KAJ8035522.1"/>
    </source>
</evidence>
<feature type="coiled-coil region" evidence="7">
    <location>
        <begin position="286"/>
        <end position="320"/>
    </location>
</feature>
<evidence type="ECO:0000256" key="4">
    <source>
        <dbReference type="ARBA" id="ARBA00023125"/>
    </source>
</evidence>
<evidence type="ECO:0000256" key="6">
    <source>
        <dbReference type="ARBA" id="ARBA00023242"/>
    </source>
</evidence>
<dbReference type="PROSITE" id="PS50217">
    <property type="entry name" value="BZIP"/>
    <property type="match status" value="1"/>
</dbReference>
<gene>
    <name evidence="10" type="ORF">HOLleu_19233</name>
</gene>
<evidence type="ECO:0000256" key="8">
    <source>
        <dbReference type="SAM" id="MobiDB-lite"/>
    </source>
</evidence>
<organism evidence="10 11">
    <name type="scientific">Holothuria leucospilota</name>
    <name type="common">Black long sea cucumber</name>
    <name type="synonym">Mertensiothuria leucospilota</name>
    <dbReference type="NCBI Taxonomy" id="206669"/>
    <lineage>
        <taxon>Eukaryota</taxon>
        <taxon>Metazoa</taxon>
        <taxon>Echinodermata</taxon>
        <taxon>Eleutherozoa</taxon>
        <taxon>Echinozoa</taxon>
        <taxon>Holothuroidea</taxon>
        <taxon>Aspidochirotacea</taxon>
        <taxon>Aspidochirotida</taxon>
        <taxon>Holothuriidae</taxon>
        <taxon>Holothuria</taxon>
    </lineage>
</organism>
<dbReference type="GO" id="GO:0005634">
    <property type="term" value="C:nucleus"/>
    <property type="evidence" value="ECO:0007669"/>
    <property type="project" value="UniProtKB-SubCell"/>
</dbReference>
<comment type="subcellular location">
    <subcellularLocation>
        <location evidence="1">Nucleus</location>
    </subcellularLocation>
</comment>
<evidence type="ECO:0000256" key="7">
    <source>
        <dbReference type="SAM" id="Coils"/>
    </source>
</evidence>
<accession>A0A9Q1BZ20</accession>
<dbReference type="AlphaFoldDB" id="A0A9Q1BZ20"/>
<dbReference type="GO" id="GO:0000981">
    <property type="term" value="F:DNA-binding transcription factor activity, RNA polymerase II-specific"/>
    <property type="evidence" value="ECO:0007669"/>
    <property type="project" value="TreeGrafter"/>
</dbReference>
<dbReference type="InterPro" id="IPR040223">
    <property type="entry name" value="PAR_bZIP"/>
</dbReference>
<keyword evidence="3" id="KW-0805">Transcription regulation</keyword>
<feature type="domain" description="BZIP" evidence="9">
    <location>
        <begin position="261"/>
        <end position="324"/>
    </location>
</feature>
<sequence length="339" mass="37213">MSEQEDIFDDSIESLEYSELKDGHQVIPPISSFSRGSDVVEEGFESAASNYYGPNTASRNDSSRSIDTTGPSFPAEVQSRVTSVSSNDNVITAAHQILGNVANFVASSSSSSASSASSIYASVTTGTQSHEKAMVELDKHRNFLNNIQQQQQAQQSQPVLPVAISVDANAFMNSSLPTAGTVAPPNTQLPPSLSLHSRPAEAGLPTRSAASHVDSSNHPSPMNINVDTVVQQGEMQVDDTDNRRQGKKARAKRTVPTEEKDDRYFERRKRNNQAAKRSRDARKVREEHISRRADFLERENEILKAQLSTLREEANSLRLLLSQRPVIPTMITSQGHQIQ</sequence>
<feature type="compositionally biased region" description="Polar residues" evidence="8">
    <location>
        <begin position="177"/>
        <end position="195"/>
    </location>
</feature>
<feature type="region of interest" description="Disordered" evidence="8">
    <location>
        <begin position="177"/>
        <end position="261"/>
    </location>
</feature>
<evidence type="ECO:0000256" key="5">
    <source>
        <dbReference type="ARBA" id="ARBA00023163"/>
    </source>
</evidence>
<feature type="compositionally biased region" description="Polar residues" evidence="8">
    <location>
        <begin position="49"/>
        <end position="71"/>
    </location>
</feature>
<dbReference type="SMART" id="SM00338">
    <property type="entry name" value="BRLZ"/>
    <property type="match status" value="1"/>
</dbReference>